<dbReference type="Proteomes" id="UP000246722">
    <property type="component" value="Unassembled WGS sequence"/>
</dbReference>
<evidence type="ECO:0000256" key="1">
    <source>
        <dbReference type="ARBA" id="ARBA00006930"/>
    </source>
</evidence>
<dbReference type="GO" id="GO:0006302">
    <property type="term" value="P:double-strand break repair"/>
    <property type="evidence" value="ECO:0007669"/>
    <property type="project" value="InterPro"/>
</dbReference>
<dbReference type="EMBL" id="QHLY01000012">
    <property type="protein sequence ID" value="PXA68160.1"/>
    <property type="molecule type" value="Genomic_DNA"/>
</dbReference>
<dbReference type="Gene3D" id="3.40.50.300">
    <property type="entry name" value="P-loop containing nucleotide triphosphate hydrolases"/>
    <property type="match status" value="2"/>
</dbReference>
<dbReference type="SUPFAM" id="SSF52540">
    <property type="entry name" value="P-loop containing nucleoside triphosphate hydrolases"/>
    <property type="match status" value="1"/>
</dbReference>
<proteinExistence type="inferred from homology"/>
<dbReference type="AlphaFoldDB" id="A0A317ZNQ1"/>
<evidence type="ECO:0000313" key="7">
    <source>
        <dbReference type="Proteomes" id="UP000246722"/>
    </source>
</evidence>
<evidence type="ECO:0000256" key="4">
    <source>
        <dbReference type="SAM" id="MobiDB-lite"/>
    </source>
</evidence>
<reference evidence="6 7" key="1">
    <citation type="submission" date="2018-05" db="EMBL/GenBank/DDBJ databases">
        <title>Genetic diversity of glacier-inhabiting Cryobacterium bacteria in China and description of Cryobacterium mengkeensis sp. nov. and Arthrobacter glacialis sp. nov.</title>
        <authorList>
            <person name="Liu Q."/>
            <person name="Xin Y.-H."/>
        </authorList>
    </citation>
    <scope>NUCLEOTIDE SEQUENCE [LARGE SCALE GENOMIC DNA]</scope>
    <source>
        <strain evidence="6 7">SK-1</strain>
    </source>
</reference>
<evidence type="ECO:0000256" key="3">
    <source>
        <dbReference type="ARBA" id="ARBA00013368"/>
    </source>
</evidence>
<dbReference type="GO" id="GO:0016887">
    <property type="term" value="F:ATP hydrolysis activity"/>
    <property type="evidence" value="ECO:0007669"/>
    <property type="project" value="InterPro"/>
</dbReference>
<evidence type="ECO:0000259" key="5">
    <source>
        <dbReference type="Pfam" id="PF13476"/>
    </source>
</evidence>
<dbReference type="OrthoDB" id="9795626at2"/>
<dbReference type="PANTHER" id="PTHR32114:SF2">
    <property type="entry name" value="ABC TRANSPORTER ABCH.3"/>
    <property type="match status" value="1"/>
</dbReference>
<dbReference type="Pfam" id="PF13558">
    <property type="entry name" value="SbcC_Walker_B"/>
    <property type="match status" value="1"/>
</dbReference>
<name>A0A317ZNQ1_9MICO</name>
<feature type="compositionally biased region" description="Low complexity" evidence="4">
    <location>
        <begin position="1032"/>
        <end position="1046"/>
    </location>
</feature>
<evidence type="ECO:0000256" key="2">
    <source>
        <dbReference type="ARBA" id="ARBA00011322"/>
    </source>
</evidence>
<comment type="caution">
    <text evidence="6">The sequence shown here is derived from an EMBL/GenBank/DDBJ whole genome shotgun (WGS) entry which is preliminary data.</text>
</comment>
<comment type="subunit">
    <text evidence="2">Heterodimer of SbcC and SbcD.</text>
</comment>
<sequence length="1046" mass="111590">MKITRLRIAGFGPYKTEQEVDFTRFDADGIFLITGKTGAGKSSILDAICFALYGSVPRFDGSELRLRSDHCDPDDPSFVELEFTLKGETYRVYRTPRFEKPKKRGVGTTTAQPDARLDRFEAGSGADGWVGIASRPVDVGNELSRILPLKQDQFLQVILLAQNRFQRFLLAKTDDRLTVLRTLFGTLRFQQLETELLARRKVLDDELSLARHEIDGLVAATMRQLWRDGDQAETAAGESAHAEIAPGGVATAEAAPEAPADPDLAWFEAALETIERRLAAATVRAEGASAALITATLDCEAIEDRRRRQDRRDTAAAALAELTGRATEIATRRERLTAAERAARVWPQVRASADAQAEVATADAAEQSARRAWVTVLADTDADTAAPVAAQADLDAAGLAVVVDERLRQLGGLSDILSEERRLPALAGRITDLELLAGEHTTALDTARLLLLALPERIDAAADALAEASLGAARLPEAEAAVARAETALAAADDVRRLQTELVGVHRAERDAVALNSTAALDYQHLVDRRLGGFAIELAAELVDGSPCAVCGATEHPAPKTGDAELVTEEHLDAARRLMGSRQAAVDTCRTESQAVATRLTEARTRAGTDDSDQLDATLTLARQAQAEAADHLARVPMLETALARLRADQAEAQTALAPLQLARDETAVQLAELRTERETIAARVEAQRSGFASVTDRANRLQAELDAARSLSDAVALCASARRAAETAADALARQLAEEGFADEAEVLAARLTPAQVHDEEDSIRAHDDELAAARGVLAESGLAGLPAHPIEVEPARETRRLAAEARDAAIARRGSLGERADALTALVVDARATFALAADLLARHGQVRQLAAVVHGDDPNTKRMKLETYVLAAQLEEIIAAANNRLRTMTGGRYALEHDDALQYRGSQAGLGLAIRDEHTGRARATHSLSGGETFLASLALALGLAEVVSNQAGGIALDTLFVDEGFGSLDAETLETAMSTLDSLRAGGRTIGLISHVESMKEQIPAKLQIRVTPQGYSEIDAPRSPAPGALSGQLASLSSTSS</sequence>
<feature type="domain" description="Rad50/SbcC-type AAA" evidence="5">
    <location>
        <begin position="5"/>
        <end position="206"/>
    </location>
</feature>
<comment type="similarity">
    <text evidence="1">Belongs to the SMC family. SbcC subfamily.</text>
</comment>
<dbReference type="Pfam" id="PF13476">
    <property type="entry name" value="AAA_23"/>
    <property type="match status" value="1"/>
</dbReference>
<protein>
    <recommendedName>
        <fullName evidence="3">Nuclease SbcCD subunit C</fullName>
    </recommendedName>
</protein>
<dbReference type="RefSeq" id="WP_110127829.1">
    <property type="nucleotide sequence ID" value="NZ_QHLY01000012.1"/>
</dbReference>
<dbReference type="PANTHER" id="PTHR32114">
    <property type="entry name" value="ABC TRANSPORTER ABCH.3"/>
    <property type="match status" value="1"/>
</dbReference>
<dbReference type="InterPro" id="IPR027417">
    <property type="entry name" value="P-loop_NTPase"/>
</dbReference>
<organism evidence="6 7">
    <name type="scientific">Cryobacterium arcticum</name>
    <dbReference type="NCBI Taxonomy" id="670052"/>
    <lineage>
        <taxon>Bacteria</taxon>
        <taxon>Bacillati</taxon>
        <taxon>Actinomycetota</taxon>
        <taxon>Actinomycetes</taxon>
        <taxon>Micrococcales</taxon>
        <taxon>Microbacteriaceae</taxon>
        <taxon>Cryobacterium</taxon>
    </lineage>
</organism>
<accession>A0A317ZNQ1</accession>
<evidence type="ECO:0000313" key="6">
    <source>
        <dbReference type="EMBL" id="PXA68160.1"/>
    </source>
</evidence>
<feature type="region of interest" description="Disordered" evidence="4">
    <location>
        <begin position="1021"/>
        <end position="1046"/>
    </location>
</feature>
<keyword evidence="7" id="KW-1185">Reference proteome</keyword>
<dbReference type="InterPro" id="IPR038729">
    <property type="entry name" value="Rad50/SbcC_AAA"/>
</dbReference>
<gene>
    <name evidence="6" type="ORF">CTB96_16170</name>
</gene>